<dbReference type="CDD" id="cd00158">
    <property type="entry name" value="RHOD"/>
    <property type="match status" value="1"/>
</dbReference>
<dbReference type="InterPro" id="IPR001763">
    <property type="entry name" value="Rhodanese-like_dom"/>
</dbReference>
<dbReference type="SMART" id="SM00450">
    <property type="entry name" value="RHOD"/>
    <property type="match status" value="2"/>
</dbReference>
<gene>
    <name evidence="3" type="ORF">C8P63_104137</name>
</gene>
<dbReference type="InterPro" id="IPR036873">
    <property type="entry name" value="Rhodanese-like_dom_sf"/>
</dbReference>
<dbReference type="GO" id="GO:0006749">
    <property type="term" value="P:glutathione metabolic process"/>
    <property type="evidence" value="ECO:0007669"/>
    <property type="project" value="InterPro"/>
</dbReference>
<dbReference type="Proteomes" id="UP000244240">
    <property type="component" value="Unassembled WGS sequence"/>
</dbReference>
<dbReference type="PANTHER" id="PTHR43084">
    <property type="entry name" value="PERSULFIDE DIOXYGENASE ETHE1"/>
    <property type="match status" value="1"/>
</dbReference>
<dbReference type="GO" id="GO:0046872">
    <property type="term" value="F:metal ion binding"/>
    <property type="evidence" value="ECO:0007669"/>
    <property type="project" value="UniProtKB-KW"/>
</dbReference>
<dbReference type="PANTHER" id="PTHR43084:SF1">
    <property type="entry name" value="PERSULFIDE DIOXYGENASE ETHE1, MITOCHONDRIAL"/>
    <property type="match status" value="1"/>
</dbReference>
<dbReference type="Gene3D" id="3.40.250.10">
    <property type="entry name" value="Rhodanese-like domain"/>
    <property type="match status" value="2"/>
</dbReference>
<dbReference type="InterPro" id="IPR051682">
    <property type="entry name" value="Mito_Persulfide_Diox"/>
</dbReference>
<dbReference type="Pfam" id="PF00581">
    <property type="entry name" value="Rhodanese"/>
    <property type="match status" value="2"/>
</dbReference>
<feature type="domain" description="Rhodanese" evidence="2">
    <location>
        <begin position="278"/>
        <end position="326"/>
    </location>
</feature>
<dbReference type="Gene3D" id="3.60.15.10">
    <property type="entry name" value="Ribonuclease Z/Hydroxyacylglutathione hydrolase-like"/>
    <property type="match status" value="1"/>
</dbReference>
<dbReference type="FunFam" id="3.60.15.10:FF:000030">
    <property type="entry name" value="Metallo-beta-lactamase family protein"/>
    <property type="match status" value="1"/>
</dbReference>
<dbReference type="SUPFAM" id="SSF52821">
    <property type="entry name" value="Rhodanese/Cell cycle control phosphatase"/>
    <property type="match status" value="2"/>
</dbReference>
<keyword evidence="1" id="KW-0479">Metal-binding</keyword>
<dbReference type="GO" id="GO:0050313">
    <property type="term" value="F:sulfur dioxygenase activity"/>
    <property type="evidence" value="ECO:0007669"/>
    <property type="project" value="InterPro"/>
</dbReference>
<dbReference type="RefSeq" id="WP_108022121.1">
    <property type="nucleotide sequence ID" value="NZ_QBKR01000004.1"/>
</dbReference>
<evidence type="ECO:0000259" key="2">
    <source>
        <dbReference type="PROSITE" id="PS50206"/>
    </source>
</evidence>
<accession>A0A2T6C4S2</accession>
<dbReference type="FunFam" id="3.40.250.10:FF:000049">
    <property type="entry name" value="Phage shock protein E"/>
    <property type="match status" value="1"/>
</dbReference>
<protein>
    <submittedName>
        <fullName evidence="3">Hydroxyacylglutathione hydrolase</fullName>
    </submittedName>
</protein>
<dbReference type="PROSITE" id="PS50206">
    <property type="entry name" value="RHODANESE_3"/>
    <property type="match status" value="2"/>
</dbReference>
<keyword evidence="4" id="KW-1185">Reference proteome</keyword>
<feature type="domain" description="Rhodanese" evidence="2">
    <location>
        <begin position="381"/>
        <end position="468"/>
    </location>
</feature>
<dbReference type="OrthoDB" id="9784009at2"/>
<dbReference type="AlphaFoldDB" id="A0A2T6C4S2"/>
<comment type="caution">
    <text evidence="3">The sequence shown here is derived from an EMBL/GenBank/DDBJ whole genome shotgun (WGS) entry which is preliminary data.</text>
</comment>
<dbReference type="SUPFAM" id="SSF56281">
    <property type="entry name" value="Metallo-hydrolase/oxidoreductase"/>
    <property type="match status" value="1"/>
</dbReference>
<keyword evidence="3" id="KW-0378">Hydrolase</keyword>
<dbReference type="InterPro" id="IPR001279">
    <property type="entry name" value="Metallo-B-lactamas"/>
</dbReference>
<evidence type="ECO:0000313" key="3">
    <source>
        <dbReference type="EMBL" id="PTX63292.1"/>
    </source>
</evidence>
<reference evidence="3 4" key="1">
    <citation type="submission" date="2018-04" db="EMBL/GenBank/DDBJ databases">
        <title>Genomic Encyclopedia of Archaeal and Bacterial Type Strains, Phase II (KMG-II): from individual species to whole genera.</title>
        <authorList>
            <person name="Goeker M."/>
        </authorList>
    </citation>
    <scope>NUCLEOTIDE SEQUENCE [LARGE SCALE GENOMIC DNA]</scope>
    <source>
        <strain evidence="3 4">DSM 45787</strain>
    </source>
</reference>
<proteinExistence type="predicted"/>
<name>A0A2T6C4S2_9BACL</name>
<evidence type="ECO:0000256" key="1">
    <source>
        <dbReference type="ARBA" id="ARBA00022723"/>
    </source>
</evidence>
<dbReference type="InterPro" id="IPR036866">
    <property type="entry name" value="RibonucZ/Hydroxyglut_hydro"/>
</dbReference>
<dbReference type="GO" id="GO:0016787">
    <property type="term" value="F:hydrolase activity"/>
    <property type="evidence" value="ECO:0007669"/>
    <property type="project" value="UniProtKB-KW"/>
</dbReference>
<evidence type="ECO:0000313" key="4">
    <source>
        <dbReference type="Proteomes" id="UP000244240"/>
    </source>
</evidence>
<dbReference type="CDD" id="cd07724">
    <property type="entry name" value="POD-like_MBL-fold"/>
    <property type="match status" value="1"/>
</dbReference>
<dbReference type="InterPro" id="IPR044528">
    <property type="entry name" value="POD-like_MBL-fold"/>
</dbReference>
<dbReference type="GO" id="GO:0070813">
    <property type="term" value="P:hydrogen sulfide metabolic process"/>
    <property type="evidence" value="ECO:0007669"/>
    <property type="project" value="TreeGrafter"/>
</dbReference>
<dbReference type="SMART" id="SM00849">
    <property type="entry name" value="Lactamase_B"/>
    <property type="match status" value="1"/>
</dbReference>
<dbReference type="Pfam" id="PF00753">
    <property type="entry name" value="Lactamase_B"/>
    <property type="match status" value="1"/>
</dbReference>
<dbReference type="EMBL" id="QBKR01000004">
    <property type="protein sequence ID" value="PTX63292.1"/>
    <property type="molecule type" value="Genomic_DNA"/>
</dbReference>
<sequence>MILRYFYNDKLAHASYLVGCPATGEAIVIDPGRDVEPYLKAARKEGLKVVAAAETHIHADYVSGARELADRGEAKLYLSGEGEGKSFPYAKELHHEFLQDGDRFSIGNLTLEAMHTPGHTPEHLSYLLTDGGAEDPMGIFTGDFVFFGDVGRPDLLEKSLGVSGSADAGAEAMFRSLQRFKELPDFLQIWPAHGAGSACGKSLGAVPSSTVGYEKRYNWALKEEDPESFKKELLNEQPEPPHYFAVMKRVNNEGPELISRLSAPGKMKPSKKAVDEQLERGATVIDTRAPGDFASGHLPGTINIPYTRFFTNWAGWLIDYDRPVYLIADPDRVNEMKKDLYSIGIDHLEGYFDLSVIEKTDEKDLEQYRTVSPDEAAEKVKNGDWEVVDVRMKNEWDQGHISGARHIILGDLKEKIKGVPKDKPILVHCKSGGRSAIAASLLQAEGIKNVINLRGGFDAWKERGLPKV</sequence>
<organism evidence="3 4">
    <name type="scientific">Melghirimyces profundicolus</name>
    <dbReference type="NCBI Taxonomy" id="1242148"/>
    <lineage>
        <taxon>Bacteria</taxon>
        <taxon>Bacillati</taxon>
        <taxon>Bacillota</taxon>
        <taxon>Bacilli</taxon>
        <taxon>Bacillales</taxon>
        <taxon>Thermoactinomycetaceae</taxon>
        <taxon>Melghirimyces</taxon>
    </lineage>
</organism>